<comment type="caution">
    <text evidence="2">The sequence shown here is derived from an EMBL/GenBank/DDBJ whole genome shotgun (WGS) entry which is preliminary data.</text>
</comment>
<organism evidence="2 3">
    <name type="scientific">Datura stramonium</name>
    <name type="common">Jimsonweed</name>
    <name type="synonym">Common thornapple</name>
    <dbReference type="NCBI Taxonomy" id="4076"/>
    <lineage>
        <taxon>Eukaryota</taxon>
        <taxon>Viridiplantae</taxon>
        <taxon>Streptophyta</taxon>
        <taxon>Embryophyta</taxon>
        <taxon>Tracheophyta</taxon>
        <taxon>Spermatophyta</taxon>
        <taxon>Magnoliopsida</taxon>
        <taxon>eudicotyledons</taxon>
        <taxon>Gunneridae</taxon>
        <taxon>Pentapetalae</taxon>
        <taxon>asterids</taxon>
        <taxon>lamiids</taxon>
        <taxon>Solanales</taxon>
        <taxon>Solanaceae</taxon>
        <taxon>Solanoideae</taxon>
        <taxon>Datureae</taxon>
        <taxon>Datura</taxon>
    </lineage>
</organism>
<dbReference type="EMBL" id="JACEIK010014534">
    <property type="protein sequence ID" value="MCE3216859.1"/>
    <property type="molecule type" value="Genomic_DNA"/>
</dbReference>
<keyword evidence="1" id="KW-0812">Transmembrane</keyword>
<gene>
    <name evidence="2" type="ORF">HAX54_008651</name>
</gene>
<keyword evidence="1" id="KW-1133">Transmembrane helix</keyword>
<feature type="transmembrane region" description="Helical" evidence="1">
    <location>
        <begin position="61"/>
        <end position="83"/>
    </location>
</feature>
<feature type="non-terminal residue" evidence="2">
    <location>
        <position position="84"/>
    </location>
</feature>
<reference evidence="2 3" key="1">
    <citation type="journal article" date="2021" name="BMC Genomics">
        <title>Datura genome reveals duplications of psychoactive alkaloid biosynthetic genes and high mutation rate following tissue culture.</title>
        <authorList>
            <person name="Rajewski A."/>
            <person name="Carter-House D."/>
            <person name="Stajich J."/>
            <person name="Litt A."/>
        </authorList>
    </citation>
    <scope>NUCLEOTIDE SEQUENCE [LARGE SCALE GENOMIC DNA]</scope>
    <source>
        <strain evidence="2">AR-01</strain>
    </source>
</reference>
<accession>A0ABS8WV76</accession>
<evidence type="ECO:0000256" key="1">
    <source>
        <dbReference type="SAM" id="Phobius"/>
    </source>
</evidence>
<evidence type="ECO:0000313" key="3">
    <source>
        <dbReference type="Proteomes" id="UP000823775"/>
    </source>
</evidence>
<feature type="non-terminal residue" evidence="2">
    <location>
        <position position="1"/>
    </location>
</feature>
<evidence type="ECO:0000313" key="2">
    <source>
        <dbReference type="EMBL" id="MCE3216859.1"/>
    </source>
</evidence>
<keyword evidence="1" id="KW-0472">Membrane</keyword>
<protein>
    <submittedName>
        <fullName evidence="2">Uncharacterized protein</fullName>
    </submittedName>
</protein>
<sequence>VFHLRVTGSSPVSIHGPPINLLCCLVNSKPNRRWHWQSTGCCSASRRFAGVPAVSRRFAGVFWWSASFHLYLILFTQFHAPFLQ</sequence>
<proteinExistence type="predicted"/>
<name>A0ABS8WV76_DATST</name>
<dbReference type="Proteomes" id="UP000823775">
    <property type="component" value="Unassembled WGS sequence"/>
</dbReference>
<keyword evidence="3" id="KW-1185">Reference proteome</keyword>